<keyword evidence="10" id="KW-0891">Chondrogenesis</keyword>
<feature type="compositionally biased region" description="Polar residues" evidence="12">
    <location>
        <begin position="110"/>
        <end position="123"/>
    </location>
</feature>
<comment type="subcellular location">
    <subcellularLocation>
        <location evidence="1">Secreted</location>
    </subcellularLocation>
</comment>
<proteinExistence type="inferred from homology"/>
<dbReference type="PROSITE" id="PS51362">
    <property type="entry name" value="TGF_BETA_2"/>
    <property type="match status" value="1"/>
</dbReference>
<dbReference type="GO" id="GO:0001503">
    <property type="term" value="P:ossification"/>
    <property type="evidence" value="ECO:0007669"/>
    <property type="project" value="UniProtKB-KW"/>
</dbReference>
<keyword evidence="4" id="KW-0964">Secreted</keyword>
<reference evidence="15" key="1">
    <citation type="submission" date="2025-08" db="UniProtKB">
        <authorList>
            <consortium name="Ensembl"/>
        </authorList>
    </citation>
    <scope>IDENTIFICATION</scope>
</reference>
<dbReference type="STRING" id="94237.ENSMMOP00000009259"/>
<name>A0A3Q3WKD0_MOLML</name>
<dbReference type="CDD" id="cd19395">
    <property type="entry name" value="TGF_beta_BMP5"/>
    <property type="match status" value="1"/>
</dbReference>
<dbReference type="InterPro" id="IPR017948">
    <property type="entry name" value="TGFb_CS"/>
</dbReference>
<evidence type="ECO:0000256" key="5">
    <source>
        <dbReference type="ARBA" id="ARBA00022729"/>
    </source>
</evidence>
<feature type="signal peptide" evidence="13">
    <location>
        <begin position="1"/>
        <end position="30"/>
    </location>
</feature>
<dbReference type="InterPro" id="IPR001111">
    <property type="entry name" value="TGF-b_propeptide"/>
</dbReference>
<dbReference type="PROSITE" id="PS00250">
    <property type="entry name" value="TGF_BETA_1"/>
    <property type="match status" value="1"/>
</dbReference>
<protein>
    <recommendedName>
        <fullName evidence="14">TGF-beta family profile domain-containing protein</fullName>
    </recommendedName>
</protein>
<dbReference type="PANTHER" id="PTHR11848">
    <property type="entry name" value="TGF-BETA FAMILY"/>
    <property type="match status" value="1"/>
</dbReference>
<dbReference type="NCBIfam" id="NF033679">
    <property type="entry name" value="DNRLRE_dom"/>
    <property type="match status" value="1"/>
</dbReference>
<feature type="region of interest" description="Disordered" evidence="12">
    <location>
        <begin position="321"/>
        <end position="350"/>
    </location>
</feature>
<feature type="domain" description="TGF-beta family profile" evidence="14">
    <location>
        <begin position="338"/>
        <end position="458"/>
    </location>
</feature>
<keyword evidence="9" id="KW-0325">Glycoprotein</keyword>
<evidence type="ECO:0000256" key="2">
    <source>
        <dbReference type="ARBA" id="ARBA00006656"/>
    </source>
</evidence>
<dbReference type="Gene3D" id="2.60.120.970">
    <property type="match status" value="1"/>
</dbReference>
<dbReference type="GO" id="GO:0005615">
    <property type="term" value="C:extracellular space"/>
    <property type="evidence" value="ECO:0007669"/>
    <property type="project" value="UniProtKB-KW"/>
</dbReference>
<dbReference type="InterPro" id="IPR015615">
    <property type="entry name" value="TGF-beta-rel"/>
</dbReference>
<feature type="region of interest" description="Disordered" evidence="12">
    <location>
        <begin position="93"/>
        <end position="123"/>
    </location>
</feature>
<feature type="chain" id="PRO_5018645583" description="TGF-beta family profile domain-containing protein" evidence="13">
    <location>
        <begin position="31"/>
        <end position="458"/>
    </location>
</feature>
<comment type="similarity">
    <text evidence="2 11">Belongs to the TGF-beta family.</text>
</comment>
<keyword evidence="8" id="KW-1015">Disulfide bond</keyword>
<dbReference type="FunFam" id="2.10.90.10:FF:000003">
    <property type="entry name" value="Bone morphogenetic protein 5"/>
    <property type="match status" value="1"/>
</dbReference>
<evidence type="ECO:0000256" key="3">
    <source>
        <dbReference type="ARBA" id="ARBA00022514"/>
    </source>
</evidence>
<evidence type="ECO:0000256" key="6">
    <source>
        <dbReference type="ARBA" id="ARBA00022855"/>
    </source>
</evidence>
<keyword evidence="6" id="KW-0892">Osteogenesis</keyword>
<dbReference type="SUPFAM" id="SSF57501">
    <property type="entry name" value="Cystine-knot cytokines"/>
    <property type="match status" value="1"/>
</dbReference>
<evidence type="ECO:0000313" key="16">
    <source>
        <dbReference type="Proteomes" id="UP000261620"/>
    </source>
</evidence>
<dbReference type="InterPro" id="IPR001839">
    <property type="entry name" value="TGF-b_C"/>
</dbReference>
<dbReference type="Proteomes" id="UP000261620">
    <property type="component" value="Unplaced"/>
</dbReference>
<evidence type="ECO:0000256" key="13">
    <source>
        <dbReference type="SAM" id="SignalP"/>
    </source>
</evidence>
<dbReference type="GO" id="GO:0051216">
    <property type="term" value="P:cartilage development"/>
    <property type="evidence" value="ECO:0007669"/>
    <property type="project" value="UniProtKB-KW"/>
</dbReference>
<reference evidence="15" key="2">
    <citation type="submission" date="2025-09" db="UniProtKB">
        <authorList>
            <consortium name="Ensembl"/>
        </authorList>
    </citation>
    <scope>IDENTIFICATION</scope>
</reference>
<dbReference type="Pfam" id="PF00019">
    <property type="entry name" value="TGF_beta"/>
    <property type="match status" value="1"/>
</dbReference>
<dbReference type="GO" id="GO:0008083">
    <property type="term" value="F:growth factor activity"/>
    <property type="evidence" value="ECO:0007669"/>
    <property type="project" value="UniProtKB-KW"/>
</dbReference>
<evidence type="ECO:0000256" key="8">
    <source>
        <dbReference type="ARBA" id="ARBA00023157"/>
    </source>
</evidence>
<keyword evidence="16" id="KW-1185">Reference proteome</keyword>
<evidence type="ECO:0000256" key="7">
    <source>
        <dbReference type="ARBA" id="ARBA00023030"/>
    </source>
</evidence>
<keyword evidence="3" id="KW-0202">Cytokine</keyword>
<evidence type="ECO:0000313" key="15">
    <source>
        <dbReference type="Ensembl" id="ENSMMOP00000009259.1"/>
    </source>
</evidence>
<sequence length="458" mass="51474">MTALTPLSHAGLGLAWSCLCFLSCARCGLSDNHVHSSFIYRRLRNHERREIQREILSILGLPHRPRPFSPGKQASSAPLFMLDLYNAMALEEDDEEEEGVRRSAARSAKAQGNSRKGFYSPQQAGYSRAAQPYRAAPLLGHSPALTSAHDTTFLNDADMVMSFVNLVEKDKDFSHQRRHYKEFRFDLTQIPDGEAVTAAEFRIYKDRSHSRYDNVTLKVSIYQVIKEYQNKDAETFLLDSKKVQACNGGWLVFDITATSNHWVMNPQQNLGLQLCVETVDGRSINIKSAGIVGRNGPQSKQPFLVAFFKASGVLLRSVRAAGGKKKNHNRNKSSNQQESSRALKPGDYNTSEQKQACKKHELYVSFRDLGWQDWIIAPEGYAAFYCDGECSFPLNAHMNATNHAIVQTLVHLMFPDNVPKPCCAPTKLNAISVLYFDDSSNVILKKYRNMVVRSCGCH</sequence>
<evidence type="ECO:0000256" key="11">
    <source>
        <dbReference type="RuleBase" id="RU000354"/>
    </source>
</evidence>
<dbReference type="PANTHER" id="PTHR11848:SF139">
    <property type="entry name" value="BONE MORPHOGENETIC PROTEIN 5"/>
    <property type="match status" value="1"/>
</dbReference>
<dbReference type="AlphaFoldDB" id="A0A3Q3WKD0"/>
<dbReference type="SMART" id="SM00204">
    <property type="entry name" value="TGFB"/>
    <property type="match status" value="1"/>
</dbReference>
<dbReference type="InterPro" id="IPR029034">
    <property type="entry name" value="Cystine-knot_cytokine"/>
</dbReference>
<evidence type="ECO:0000256" key="4">
    <source>
        <dbReference type="ARBA" id="ARBA00022525"/>
    </source>
</evidence>
<accession>A0A3Q3WKD0</accession>
<dbReference type="Ensembl" id="ENSMMOT00000009424.1">
    <property type="protein sequence ID" value="ENSMMOP00000009259.1"/>
    <property type="gene ID" value="ENSMMOG00000000034.1"/>
</dbReference>
<keyword evidence="5 13" id="KW-0732">Signal</keyword>
<dbReference type="Pfam" id="PF00688">
    <property type="entry name" value="TGFb_propeptide"/>
    <property type="match status" value="1"/>
</dbReference>
<keyword evidence="7 11" id="KW-0339">Growth factor</keyword>
<dbReference type="Gene3D" id="2.10.90.10">
    <property type="entry name" value="Cystine-knot cytokines"/>
    <property type="match status" value="1"/>
</dbReference>
<dbReference type="GO" id="GO:0005125">
    <property type="term" value="F:cytokine activity"/>
    <property type="evidence" value="ECO:0007669"/>
    <property type="project" value="UniProtKB-KW"/>
</dbReference>
<evidence type="ECO:0000259" key="14">
    <source>
        <dbReference type="PROSITE" id="PS51362"/>
    </source>
</evidence>
<evidence type="ECO:0000256" key="9">
    <source>
        <dbReference type="ARBA" id="ARBA00023180"/>
    </source>
</evidence>
<evidence type="ECO:0000256" key="10">
    <source>
        <dbReference type="ARBA" id="ARBA00023188"/>
    </source>
</evidence>
<organism evidence="15 16">
    <name type="scientific">Mola mola</name>
    <name type="common">Ocean sunfish</name>
    <name type="synonym">Tetraodon mola</name>
    <dbReference type="NCBI Taxonomy" id="94237"/>
    <lineage>
        <taxon>Eukaryota</taxon>
        <taxon>Metazoa</taxon>
        <taxon>Chordata</taxon>
        <taxon>Craniata</taxon>
        <taxon>Vertebrata</taxon>
        <taxon>Euteleostomi</taxon>
        <taxon>Actinopterygii</taxon>
        <taxon>Neopterygii</taxon>
        <taxon>Teleostei</taxon>
        <taxon>Neoteleostei</taxon>
        <taxon>Acanthomorphata</taxon>
        <taxon>Eupercaria</taxon>
        <taxon>Tetraodontiformes</taxon>
        <taxon>Molidae</taxon>
        <taxon>Mola</taxon>
    </lineage>
</organism>
<feature type="compositionally biased region" description="Basic residues" evidence="12">
    <location>
        <begin position="322"/>
        <end position="331"/>
    </location>
</feature>
<evidence type="ECO:0000256" key="1">
    <source>
        <dbReference type="ARBA" id="ARBA00004613"/>
    </source>
</evidence>
<evidence type="ECO:0000256" key="12">
    <source>
        <dbReference type="SAM" id="MobiDB-lite"/>
    </source>
</evidence>